<comment type="cofactor">
    <cofactor evidence="1">
        <name>L-ascorbate</name>
        <dbReference type="ChEBI" id="CHEBI:38290"/>
    </cofactor>
</comment>
<feature type="domain" description="Fe2OG dioxygenase" evidence="8">
    <location>
        <begin position="256"/>
        <end position="351"/>
    </location>
</feature>
<dbReference type="GO" id="GO:0016209">
    <property type="term" value="F:antioxidant activity"/>
    <property type="evidence" value="ECO:0007669"/>
    <property type="project" value="InterPro"/>
</dbReference>
<sequence>MATAPIPERRLRPGDPAPWFAGKTHSNPSFNFDTVAGRFVVVSLFGSASTPEGRALVDFVHRHRDRFDDSNITFFGVSADPADFASGRLVERTPGIRWFHDFSGDIARLFRADSGGQPTDVVPQTIIFDPMLRGMGWIALADTAQHEASLATILDRLPRIDEDKWASGPAPVLIVPRVFETAFCRQLIDYYDEKGGFASGHMTSQDGRSVGVLDRSRKRRTDCMITDKQIMLQIQHRLHRRLVPMIDRAFQFRATRIERYIVARYDGADRGFFFPHRDNTSPATKHRRFAVTINLNADAYKGGDLRFPEFGRRTYRAPTGGAVVFSCSLVHEALPVTEGVRYATLPFLYDDEAAKIRDATRHLVVPVARSEDADDDAKDAEGAEAGGTEAGTGQAATGN</sequence>
<evidence type="ECO:0000256" key="3">
    <source>
        <dbReference type="ARBA" id="ARBA00022896"/>
    </source>
</evidence>
<dbReference type="InterPro" id="IPR044862">
    <property type="entry name" value="Pro_4_hyd_alph_FE2OG_OXY"/>
</dbReference>
<dbReference type="InterPro" id="IPR000866">
    <property type="entry name" value="AhpC/TSA"/>
</dbReference>
<dbReference type="GO" id="GO:0051213">
    <property type="term" value="F:dioxygenase activity"/>
    <property type="evidence" value="ECO:0007669"/>
    <property type="project" value="UniProtKB-KW"/>
</dbReference>
<reference evidence="9 10" key="1">
    <citation type="submission" date="2018-11" db="EMBL/GenBank/DDBJ databases">
        <title>Genomic Encyclopedia of Type Strains, Phase IV (KMG-IV): sequencing the most valuable type-strain genomes for metagenomic binning, comparative biology and taxonomic classification.</title>
        <authorList>
            <person name="Goeker M."/>
        </authorList>
    </citation>
    <scope>NUCLEOTIDE SEQUENCE [LARGE SCALE GENOMIC DNA]</scope>
    <source>
        <strain evidence="9 10">DSM 5900</strain>
    </source>
</reference>
<dbReference type="OrthoDB" id="255432at2"/>
<protein>
    <submittedName>
        <fullName evidence="9">Peroxiredoxin</fullName>
    </submittedName>
</protein>
<organism evidence="9 10">
    <name type="scientific">Stella humosa</name>
    <dbReference type="NCBI Taxonomy" id="94"/>
    <lineage>
        <taxon>Bacteria</taxon>
        <taxon>Pseudomonadati</taxon>
        <taxon>Pseudomonadota</taxon>
        <taxon>Alphaproteobacteria</taxon>
        <taxon>Rhodospirillales</taxon>
        <taxon>Stellaceae</taxon>
        <taxon>Stella</taxon>
    </lineage>
</organism>
<dbReference type="Pfam" id="PF13640">
    <property type="entry name" value="2OG-FeII_Oxy_3"/>
    <property type="match status" value="1"/>
</dbReference>
<comment type="caution">
    <text evidence="9">The sequence shown here is derived from an EMBL/GenBank/DDBJ whole genome shotgun (WGS) entry which is preliminary data.</text>
</comment>
<evidence type="ECO:0000256" key="6">
    <source>
        <dbReference type="ARBA" id="ARBA00023004"/>
    </source>
</evidence>
<dbReference type="EMBL" id="RJKX01000013">
    <property type="protein sequence ID" value="ROQ00196.1"/>
    <property type="molecule type" value="Genomic_DNA"/>
</dbReference>
<keyword evidence="2" id="KW-0479">Metal-binding</keyword>
<evidence type="ECO:0000256" key="2">
    <source>
        <dbReference type="ARBA" id="ARBA00022723"/>
    </source>
</evidence>
<evidence type="ECO:0000259" key="8">
    <source>
        <dbReference type="PROSITE" id="PS51471"/>
    </source>
</evidence>
<evidence type="ECO:0000256" key="4">
    <source>
        <dbReference type="ARBA" id="ARBA00022964"/>
    </source>
</evidence>
<feature type="region of interest" description="Disordered" evidence="7">
    <location>
        <begin position="368"/>
        <end position="399"/>
    </location>
</feature>
<evidence type="ECO:0000256" key="7">
    <source>
        <dbReference type="SAM" id="MobiDB-lite"/>
    </source>
</evidence>
<dbReference type="Pfam" id="PF00578">
    <property type="entry name" value="AhpC-TSA"/>
    <property type="match status" value="1"/>
</dbReference>
<dbReference type="AlphaFoldDB" id="A0A3N1MG71"/>
<keyword evidence="10" id="KW-1185">Reference proteome</keyword>
<dbReference type="GO" id="GO:0005506">
    <property type="term" value="F:iron ion binding"/>
    <property type="evidence" value="ECO:0007669"/>
    <property type="project" value="InterPro"/>
</dbReference>
<dbReference type="PROSITE" id="PS51471">
    <property type="entry name" value="FE2OG_OXY"/>
    <property type="match status" value="1"/>
</dbReference>
<dbReference type="SMART" id="SM00702">
    <property type="entry name" value="P4Hc"/>
    <property type="match status" value="1"/>
</dbReference>
<dbReference type="InterPro" id="IPR006620">
    <property type="entry name" value="Pro_4_hyd_alph"/>
</dbReference>
<keyword evidence="3" id="KW-0847">Vitamin C</keyword>
<evidence type="ECO:0000313" key="9">
    <source>
        <dbReference type="EMBL" id="ROQ00196.1"/>
    </source>
</evidence>
<dbReference type="Proteomes" id="UP000278222">
    <property type="component" value="Unassembled WGS sequence"/>
</dbReference>
<keyword evidence="5" id="KW-0560">Oxidoreductase</keyword>
<evidence type="ECO:0000256" key="5">
    <source>
        <dbReference type="ARBA" id="ARBA00023002"/>
    </source>
</evidence>
<evidence type="ECO:0000256" key="1">
    <source>
        <dbReference type="ARBA" id="ARBA00001961"/>
    </source>
</evidence>
<dbReference type="Gene3D" id="3.40.30.10">
    <property type="entry name" value="Glutaredoxin"/>
    <property type="match status" value="1"/>
</dbReference>
<dbReference type="SUPFAM" id="SSF52833">
    <property type="entry name" value="Thioredoxin-like"/>
    <property type="match status" value="1"/>
</dbReference>
<gene>
    <name evidence="9" type="ORF">EDC65_1992</name>
</gene>
<dbReference type="GO" id="GO:0016705">
    <property type="term" value="F:oxidoreductase activity, acting on paired donors, with incorporation or reduction of molecular oxygen"/>
    <property type="evidence" value="ECO:0007669"/>
    <property type="project" value="InterPro"/>
</dbReference>
<dbReference type="RefSeq" id="WP_123689888.1">
    <property type="nucleotide sequence ID" value="NZ_AP019700.1"/>
</dbReference>
<evidence type="ECO:0000313" key="10">
    <source>
        <dbReference type="Proteomes" id="UP000278222"/>
    </source>
</evidence>
<dbReference type="InterPro" id="IPR005123">
    <property type="entry name" value="Oxoglu/Fe-dep_dioxygenase_dom"/>
</dbReference>
<keyword evidence="6" id="KW-0408">Iron</keyword>
<dbReference type="GO" id="GO:0031418">
    <property type="term" value="F:L-ascorbic acid binding"/>
    <property type="evidence" value="ECO:0007669"/>
    <property type="project" value="UniProtKB-KW"/>
</dbReference>
<dbReference type="Gene3D" id="2.60.120.620">
    <property type="entry name" value="q2cbj1_9rhob like domain"/>
    <property type="match status" value="1"/>
</dbReference>
<name>A0A3N1MG71_9PROT</name>
<dbReference type="InterPro" id="IPR036249">
    <property type="entry name" value="Thioredoxin-like_sf"/>
</dbReference>
<proteinExistence type="predicted"/>
<accession>A0A3N1MG71</accession>
<keyword evidence="4" id="KW-0223">Dioxygenase</keyword>